<dbReference type="InterPro" id="IPR051533">
    <property type="entry name" value="WaaL-like"/>
</dbReference>
<evidence type="ECO:0000256" key="3">
    <source>
        <dbReference type="ARBA" id="ARBA00022989"/>
    </source>
</evidence>
<keyword evidence="7" id="KW-0436">Ligase</keyword>
<comment type="subcellular location">
    <subcellularLocation>
        <location evidence="1">Membrane</location>
        <topology evidence="1">Multi-pass membrane protein</topology>
    </subcellularLocation>
</comment>
<feature type="transmembrane region" description="Helical" evidence="5">
    <location>
        <begin position="215"/>
        <end position="232"/>
    </location>
</feature>
<keyword evidence="2 5" id="KW-0812">Transmembrane</keyword>
<evidence type="ECO:0000256" key="4">
    <source>
        <dbReference type="ARBA" id="ARBA00023136"/>
    </source>
</evidence>
<keyword evidence="8" id="KW-1185">Reference proteome</keyword>
<evidence type="ECO:0000259" key="6">
    <source>
        <dbReference type="Pfam" id="PF04932"/>
    </source>
</evidence>
<evidence type="ECO:0000256" key="5">
    <source>
        <dbReference type="SAM" id="Phobius"/>
    </source>
</evidence>
<feature type="transmembrane region" description="Helical" evidence="5">
    <location>
        <begin position="358"/>
        <end position="375"/>
    </location>
</feature>
<dbReference type="RefSeq" id="WP_238726317.1">
    <property type="nucleotide sequence ID" value="NZ_JAHQCX010000002.1"/>
</dbReference>
<gene>
    <name evidence="7" type="ORF">KTH90_04175</name>
</gene>
<evidence type="ECO:0000313" key="7">
    <source>
        <dbReference type="EMBL" id="MBU9725206.1"/>
    </source>
</evidence>
<comment type="caution">
    <text evidence="7">The sequence shown here is derived from an EMBL/GenBank/DDBJ whole genome shotgun (WGS) entry which is preliminary data.</text>
</comment>
<feature type="transmembrane region" description="Helical" evidence="5">
    <location>
        <begin position="91"/>
        <end position="107"/>
    </location>
</feature>
<feature type="transmembrane region" description="Helical" evidence="5">
    <location>
        <begin position="119"/>
        <end position="142"/>
    </location>
</feature>
<reference evidence="7 8" key="1">
    <citation type="submission" date="2021-06" db="EMBL/GenBank/DDBJ databases">
        <title>Description of novel taxa of the family Lachnospiraceae.</title>
        <authorList>
            <person name="Chaplin A.V."/>
            <person name="Sokolova S.R."/>
            <person name="Pikina A.P."/>
            <person name="Korzhanova M."/>
            <person name="Belova V."/>
            <person name="Korostin D."/>
            <person name="Efimov B.A."/>
        </authorList>
    </citation>
    <scope>NUCLEOTIDE SEQUENCE [LARGE SCALE GENOMIC DNA]</scope>
    <source>
        <strain evidence="7 8">ASD4241</strain>
    </source>
</reference>
<dbReference type="Pfam" id="PF04932">
    <property type="entry name" value="Wzy_C"/>
    <property type="match status" value="1"/>
</dbReference>
<dbReference type="PANTHER" id="PTHR37422">
    <property type="entry name" value="TEICHURONIC ACID BIOSYNTHESIS PROTEIN TUAE"/>
    <property type="match status" value="1"/>
</dbReference>
<sequence length="429" mass="49902">MNSKLKYKLKTGDILYMVLFIPFFEPSYIGHNIPILHMIFRFGTYGAILFIGVLYISSLFRNKKKISTPVLFATVYSAIIFISTVLNNGEIVSCLVEGLSLIALFMLSDSICQKSVSRFLRIIYPIFYTFVVINFITMLIYPNGMYMYVMDGAYHWVSNFNWFLGLENAMIIYLLPTLVYTYIIYLQNNSKWNFFNCLLISAICIYIPIVRWKAATMVCFALFFIVVILSIWRLIPDLFNARTYVILNIFFFVGLVLTGMKGGIVEGIVTYVAETILHKSDTLNVRMNIWGVVLNLIKEHPILGYGYEATRIVTDKMKYNSPHNQYLWIIYRGGLVQFTVFAWFLWKTAKSLFVRKEYLGVKIVSIGLCVSLLMWQTEAITAYPIMIFLVFAFYFCDNREYLAMLDKFAIKKIRITSKSRNNRVALRRE</sequence>
<feature type="transmembrane region" description="Helical" evidence="5">
    <location>
        <begin position="162"/>
        <end position="185"/>
    </location>
</feature>
<evidence type="ECO:0000313" key="8">
    <source>
        <dbReference type="Proteomes" id="UP001314681"/>
    </source>
</evidence>
<feature type="transmembrane region" description="Helical" evidence="5">
    <location>
        <begin position="381"/>
        <end position="397"/>
    </location>
</feature>
<keyword evidence="3 5" id="KW-1133">Transmembrane helix</keyword>
<dbReference type="GO" id="GO:0016874">
    <property type="term" value="F:ligase activity"/>
    <property type="evidence" value="ECO:0007669"/>
    <property type="project" value="UniProtKB-KW"/>
</dbReference>
<dbReference type="EMBL" id="JAHQCX010000002">
    <property type="protein sequence ID" value="MBU9725206.1"/>
    <property type="molecule type" value="Genomic_DNA"/>
</dbReference>
<feature type="transmembrane region" description="Helical" evidence="5">
    <location>
        <begin position="326"/>
        <end position="346"/>
    </location>
</feature>
<proteinExistence type="predicted"/>
<dbReference type="Proteomes" id="UP001314681">
    <property type="component" value="Unassembled WGS sequence"/>
</dbReference>
<dbReference type="PANTHER" id="PTHR37422:SF13">
    <property type="entry name" value="LIPOPOLYSACCHARIDE BIOSYNTHESIS PROTEIN PA4999-RELATED"/>
    <property type="match status" value="1"/>
</dbReference>
<feature type="domain" description="O-antigen ligase-related" evidence="6">
    <location>
        <begin position="218"/>
        <end position="341"/>
    </location>
</feature>
<feature type="transmembrane region" description="Helical" evidence="5">
    <location>
        <begin position="244"/>
        <end position="264"/>
    </location>
</feature>
<feature type="transmembrane region" description="Helical" evidence="5">
    <location>
        <begin position="12"/>
        <end position="29"/>
    </location>
</feature>
<evidence type="ECO:0000256" key="2">
    <source>
        <dbReference type="ARBA" id="ARBA00022692"/>
    </source>
</evidence>
<organism evidence="7 8">
    <name type="scientific">Diplocloster modestus</name>
    <dbReference type="NCBI Taxonomy" id="2850322"/>
    <lineage>
        <taxon>Bacteria</taxon>
        <taxon>Bacillati</taxon>
        <taxon>Bacillota</taxon>
        <taxon>Clostridia</taxon>
        <taxon>Lachnospirales</taxon>
        <taxon>Lachnospiraceae</taxon>
        <taxon>Diplocloster</taxon>
    </lineage>
</organism>
<accession>A0ABS6K3W8</accession>
<dbReference type="InterPro" id="IPR007016">
    <property type="entry name" value="O-antigen_ligase-rel_domated"/>
</dbReference>
<feature type="transmembrane region" description="Helical" evidence="5">
    <location>
        <begin position="68"/>
        <end position="85"/>
    </location>
</feature>
<protein>
    <submittedName>
        <fullName evidence="7">O-antigen ligase family protein</fullName>
    </submittedName>
</protein>
<feature type="transmembrane region" description="Helical" evidence="5">
    <location>
        <begin position="35"/>
        <end position="56"/>
    </location>
</feature>
<feature type="transmembrane region" description="Helical" evidence="5">
    <location>
        <begin position="192"/>
        <end position="209"/>
    </location>
</feature>
<evidence type="ECO:0000256" key="1">
    <source>
        <dbReference type="ARBA" id="ARBA00004141"/>
    </source>
</evidence>
<name>A0ABS6K3W8_9FIRM</name>
<keyword evidence="4 5" id="KW-0472">Membrane</keyword>